<organism evidence="1 2">
    <name type="scientific">Caballeronia novacaledonica</name>
    <dbReference type="NCBI Taxonomy" id="1544861"/>
    <lineage>
        <taxon>Bacteria</taxon>
        <taxon>Pseudomonadati</taxon>
        <taxon>Pseudomonadota</taxon>
        <taxon>Betaproteobacteria</taxon>
        <taxon>Burkholderiales</taxon>
        <taxon>Burkholderiaceae</taxon>
        <taxon>Caballeronia</taxon>
    </lineage>
</organism>
<dbReference type="RefSeq" id="WP_309297501.1">
    <property type="nucleotide sequence ID" value="NZ_BPUS01000001.1"/>
</dbReference>
<name>A0AA37I6F4_9BURK</name>
<dbReference type="AlphaFoldDB" id="A0AA37I6F4"/>
<evidence type="ECO:0000313" key="2">
    <source>
        <dbReference type="Proteomes" id="UP001055111"/>
    </source>
</evidence>
<sequence length="103" mass="11705">MTTLTVPADKTLGQLRTRNRLRIFELERTMQPYRNLAGNSGVEAFDILRDGIKVRFVSGGTYVYDYRVPGRARVEEMKQLARAGRGLSTYIAKFGAKYAEKID</sequence>
<proteinExistence type="predicted"/>
<evidence type="ECO:0000313" key="1">
    <source>
        <dbReference type="EMBL" id="GJH24002.1"/>
    </source>
</evidence>
<reference evidence="1" key="1">
    <citation type="submission" date="2022-09" db="EMBL/GenBank/DDBJ databases">
        <title>Isolation and characterization of 3-chlorobenzoate degrading bacteria from soils in Shizuoka.</title>
        <authorList>
            <person name="Ifat A."/>
            <person name="Ogawa N."/>
            <person name="Kimbara K."/>
            <person name="Moriuchi R."/>
            <person name="Dohra H."/>
            <person name="Shintani M."/>
        </authorList>
    </citation>
    <scope>NUCLEOTIDE SEQUENCE</scope>
    <source>
        <strain evidence="1">19CS4-2</strain>
    </source>
</reference>
<dbReference type="Proteomes" id="UP001055111">
    <property type="component" value="Unassembled WGS sequence"/>
</dbReference>
<dbReference type="EMBL" id="BPUS01000001">
    <property type="protein sequence ID" value="GJH24002.1"/>
    <property type="molecule type" value="Genomic_DNA"/>
</dbReference>
<protein>
    <submittedName>
        <fullName evidence="1">Uncharacterized protein</fullName>
    </submittedName>
</protein>
<comment type="caution">
    <text evidence="1">The sequence shown here is derived from an EMBL/GenBank/DDBJ whole genome shotgun (WGS) entry which is preliminary data.</text>
</comment>
<gene>
    <name evidence="1" type="ORF">CBA19CS42_05820</name>
</gene>
<accession>A0AA37I6F4</accession>